<keyword evidence="2" id="KW-1003">Cell membrane</keyword>
<keyword evidence="9" id="KW-1185">Reference proteome</keyword>
<feature type="transmembrane region" description="Helical" evidence="6">
    <location>
        <begin position="186"/>
        <end position="209"/>
    </location>
</feature>
<evidence type="ECO:0000256" key="4">
    <source>
        <dbReference type="ARBA" id="ARBA00022989"/>
    </source>
</evidence>
<feature type="transmembrane region" description="Helical" evidence="6">
    <location>
        <begin position="117"/>
        <end position="139"/>
    </location>
</feature>
<dbReference type="GO" id="GO:0004930">
    <property type="term" value="F:G protein-coupled receptor activity"/>
    <property type="evidence" value="ECO:0007669"/>
    <property type="project" value="InterPro"/>
</dbReference>
<dbReference type="EMBL" id="CALNXJ010000003">
    <property type="protein sequence ID" value="CAH3035432.1"/>
    <property type="molecule type" value="Genomic_DNA"/>
</dbReference>
<comment type="caution">
    <text evidence="8">The sequence shown here is derived from an EMBL/GenBank/DDBJ whole genome shotgun (WGS) entry which is preliminary data.</text>
</comment>
<comment type="subcellular location">
    <subcellularLocation>
        <location evidence="1">Cell membrane</location>
        <topology evidence="1">Multi-pass membrane protein</topology>
    </subcellularLocation>
</comment>
<feature type="transmembrane region" description="Helical" evidence="6">
    <location>
        <begin position="241"/>
        <end position="264"/>
    </location>
</feature>
<feature type="transmembrane region" description="Helical" evidence="6">
    <location>
        <begin position="76"/>
        <end position="97"/>
    </location>
</feature>
<evidence type="ECO:0000256" key="6">
    <source>
        <dbReference type="SAM" id="Phobius"/>
    </source>
</evidence>
<organism evidence="8 9">
    <name type="scientific">Pocillopora meandrina</name>
    <dbReference type="NCBI Taxonomy" id="46732"/>
    <lineage>
        <taxon>Eukaryota</taxon>
        <taxon>Metazoa</taxon>
        <taxon>Cnidaria</taxon>
        <taxon>Anthozoa</taxon>
        <taxon>Hexacorallia</taxon>
        <taxon>Scleractinia</taxon>
        <taxon>Astrocoeniina</taxon>
        <taxon>Pocilloporidae</taxon>
        <taxon>Pocillopora</taxon>
    </lineage>
</organism>
<dbReference type="CDD" id="cd00637">
    <property type="entry name" value="7tm_classA_rhodopsin-like"/>
    <property type="match status" value="1"/>
</dbReference>
<dbReference type="InterPro" id="IPR017452">
    <property type="entry name" value="GPCR_Rhodpsn_7TM"/>
</dbReference>
<dbReference type="InterPro" id="IPR000276">
    <property type="entry name" value="GPCR_Rhodpsn"/>
</dbReference>
<keyword evidence="4 6" id="KW-1133">Transmembrane helix</keyword>
<feature type="transmembrane region" description="Helical" evidence="6">
    <location>
        <begin position="160"/>
        <end position="180"/>
    </location>
</feature>
<feature type="domain" description="G-protein coupled receptors family 1 profile" evidence="7">
    <location>
        <begin position="56"/>
        <end position="304"/>
    </location>
</feature>
<dbReference type="SMART" id="SM01381">
    <property type="entry name" value="7TM_GPCR_Srsx"/>
    <property type="match status" value="1"/>
</dbReference>
<evidence type="ECO:0000313" key="8">
    <source>
        <dbReference type="EMBL" id="CAH3035432.1"/>
    </source>
</evidence>
<sequence>MCKNRSISLQEEGKSFVQDDNYCLDFAVIQLQSGPPQLIVCVCIINVILSIASGIANTLVISAIWKTPALRSPSMVLLSGLATADLAVAVVAQPLFLAIKMKILLTSSESDTCDLGMIFGITVYVTNGASLMTVTAISLDRLLAIRYDLRYPSIVTIPRVIYAISLNWLISGFLATLFLWTGYDTYLIITLCGIAICLSFCKITHLRIYRIVCRHQRQIQMQVEAVQEGNRSQMARFKKTTVNAFLIHYCLLLCYTPLIILKAIISRFKGSLEFESWYRYHGPIAWNLSVIFLFMNSSLNPLIYCWRLREMRLAMKGTLKSVLCKN</sequence>
<evidence type="ECO:0000256" key="2">
    <source>
        <dbReference type="ARBA" id="ARBA00022475"/>
    </source>
</evidence>
<proteinExistence type="predicted"/>
<dbReference type="Pfam" id="PF00001">
    <property type="entry name" value="7tm_1"/>
    <property type="match status" value="1"/>
</dbReference>
<feature type="transmembrane region" description="Helical" evidence="6">
    <location>
        <begin position="284"/>
        <end position="306"/>
    </location>
</feature>
<dbReference type="PRINTS" id="PR00237">
    <property type="entry name" value="GPCRRHODOPSN"/>
</dbReference>
<reference evidence="8 9" key="1">
    <citation type="submission" date="2022-05" db="EMBL/GenBank/DDBJ databases">
        <authorList>
            <consortium name="Genoscope - CEA"/>
            <person name="William W."/>
        </authorList>
    </citation>
    <scope>NUCLEOTIDE SEQUENCE [LARGE SCALE GENOMIC DNA]</scope>
</reference>
<dbReference type="PROSITE" id="PS50262">
    <property type="entry name" value="G_PROTEIN_RECEP_F1_2"/>
    <property type="match status" value="1"/>
</dbReference>
<dbReference type="GO" id="GO:0005886">
    <property type="term" value="C:plasma membrane"/>
    <property type="evidence" value="ECO:0007669"/>
    <property type="project" value="UniProtKB-SubCell"/>
</dbReference>
<dbReference type="Gene3D" id="1.20.1070.10">
    <property type="entry name" value="Rhodopsin 7-helix transmembrane proteins"/>
    <property type="match status" value="1"/>
</dbReference>
<evidence type="ECO:0000256" key="5">
    <source>
        <dbReference type="ARBA" id="ARBA00023136"/>
    </source>
</evidence>
<dbReference type="Proteomes" id="UP001159428">
    <property type="component" value="Unassembled WGS sequence"/>
</dbReference>
<evidence type="ECO:0000256" key="3">
    <source>
        <dbReference type="ARBA" id="ARBA00022692"/>
    </source>
</evidence>
<dbReference type="SUPFAM" id="SSF81321">
    <property type="entry name" value="Family A G protein-coupled receptor-like"/>
    <property type="match status" value="1"/>
</dbReference>
<name>A0AAU9VNZ3_9CNID</name>
<evidence type="ECO:0000259" key="7">
    <source>
        <dbReference type="PROSITE" id="PS50262"/>
    </source>
</evidence>
<protein>
    <recommendedName>
        <fullName evidence="7">G-protein coupled receptors family 1 profile domain-containing protein</fullName>
    </recommendedName>
</protein>
<dbReference type="AlphaFoldDB" id="A0AAU9VNZ3"/>
<keyword evidence="5 6" id="KW-0472">Membrane</keyword>
<accession>A0AAU9VNZ3</accession>
<evidence type="ECO:0000256" key="1">
    <source>
        <dbReference type="ARBA" id="ARBA00004651"/>
    </source>
</evidence>
<dbReference type="PANTHER" id="PTHR22750">
    <property type="entry name" value="G-PROTEIN COUPLED RECEPTOR"/>
    <property type="match status" value="1"/>
</dbReference>
<gene>
    <name evidence="8" type="ORF">PMEA_00017316</name>
</gene>
<evidence type="ECO:0000313" key="9">
    <source>
        <dbReference type="Proteomes" id="UP001159428"/>
    </source>
</evidence>
<keyword evidence="3 6" id="KW-0812">Transmembrane</keyword>